<dbReference type="InterPro" id="IPR029026">
    <property type="entry name" value="tRNA_m1G_MTases_N"/>
</dbReference>
<sequence length="156" mass="17149">MRVHICAIGRLRAGPEKTLIDDYLQRFDRSGRALGLGPTKVIEVEDKKNAGMGAEADLLRKALPKGALICTLDERGKVISSPDFADRLAGWRDMGRQDLALIIGGADGIDPSLRAEADFSISFGKMVWPHMMVRLMLAEQIYRAATILSGSPYHRV</sequence>
<comment type="catalytic activity">
    <reaction evidence="5">
        <text>pseudouridine(1915) in 23S rRNA + S-adenosyl-L-methionine = N(3)-methylpseudouridine(1915) in 23S rRNA + S-adenosyl-L-homocysteine + H(+)</text>
        <dbReference type="Rhea" id="RHEA:42752"/>
        <dbReference type="Rhea" id="RHEA-COMP:10221"/>
        <dbReference type="Rhea" id="RHEA-COMP:10222"/>
        <dbReference type="ChEBI" id="CHEBI:15378"/>
        <dbReference type="ChEBI" id="CHEBI:57856"/>
        <dbReference type="ChEBI" id="CHEBI:59789"/>
        <dbReference type="ChEBI" id="CHEBI:65314"/>
        <dbReference type="ChEBI" id="CHEBI:74486"/>
        <dbReference type="EC" id="2.1.1.177"/>
    </reaction>
</comment>
<dbReference type="Proteomes" id="UP000013243">
    <property type="component" value="Chromosome"/>
</dbReference>
<dbReference type="InterPro" id="IPR003742">
    <property type="entry name" value="RlmH-like"/>
</dbReference>
<dbReference type="GO" id="GO:0005737">
    <property type="term" value="C:cytoplasm"/>
    <property type="evidence" value="ECO:0007669"/>
    <property type="project" value="UniProtKB-SubCell"/>
</dbReference>
<dbReference type="SUPFAM" id="SSF75217">
    <property type="entry name" value="alpha/beta knot"/>
    <property type="match status" value="1"/>
</dbReference>
<protein>
    <recommendedName>
        <fullName evidence="5">Ribosomal RNA large subunit methyltransferase H</fullName>
        <ecNumber evidence="5">2.1.1.177</ecNumber>
    </recommendedName>
    <alternativeName>
        <fullName evidence="5">23S rRNA (pseudouridine1915-N3)-methyltransferase</fullName>
    </alternativeName>
    <alternativeName>
        <fullName evidence="5">23S rRNA m3Psi1915 methyltransferase</fullName>
    </alternativeName>
    <alternativeName>
        <fullName evidence="5">rRNA (pseudouridine-N3-)-methyltransferase RlmH</fullName>
    </alternativeName>
</protein>
<dbReference type="EC" id="2.1.1.177" evidence="5"/>
<dbReference type="RefSeq" id="WP_005614251.1">
    <property type="nucleotide sequence ID" value="NZ_CP015230.1"/>
</dbReference>
<keyword evidence="2 5" id="KW-0808">Transferase</keyword>
<evidence type="ECO:0000256" key="5">
    <source>
        <dbReference type="HAMAP-Rule" id="MF_00658"/>
    </source>
</evidence>
<dbReference type="STRING" id="1265309.K529_012000"/>
<gene>
    <name evidence="5" type="primary">rlmH</name>
    <name evidence="6" type="ORF">K529_012000</name>
</gene>
<dbReference type="HAMAP" id="MF_00658">
    <property type="entry name" value="23SrRNA_methyltr_H"/>
    <property type="match status" value="1"/>
</dbReference>
<keyword evidence="5" id="KW-0963">Cytoplasm</keyword>
<evidence type="ECO:0000256" key="1">
    <source>
        <dbReference type="ARBA" id="ARBA00022603"/>
    </source>
</evidence>
<comment type="subunit">
    <text evidence="5">Homodimer.</text>
</comment>
<feature type="binding site" evidence="5">
    <location>
        <begin position="123"/>
        <end position="128"/>
    </location>
    <ligand>
        <name>S-adenosyl-L-methionine</name>
        <dbReference type="ChEBI" id="CHEBI:59789"/>
    </ligand>
</feature>
<keyword evidence="1 5" id="KW-0489">Methyltransferase</keyword>
<accession>A0A1B1A4E7</accession>
<evidence type="ECO:0000313" key="7">
    <source>
        <dbReference type="Proteomes" id="UP000013243"/>
    </source>
</evidence>
<comment type="subcellular location">
    <subcellularLocation>
        <location evidence="5">Cytoplasm</location>
    </subcellularLocation>
</comment>
<comment type="similarity">
    <text evidence="4 5">Belongs to the RNA methyltransferase RlmH family.</text>
</comment>
<evidence type="ECO:0000313" key="6">
    <source>
        <dbReference type="EMBL" id="ANP41490.1"/>
    </source>
</evidence>
<name>A0A1B1A4E7_9RHOB</name>
<evidence type="ECO:0000256" key="2">
    <source>
        <dbReference type="ARBA" id="ARBA00022679"/>
    </source>
</evidence>
<proteinExistence type="inferred from homology"/>
<dbReference type="GO" id="GO:0070038">
    <property type="term" value="F:rRNA (pseudouridine-N3-)-methyltransferase activity"/>
    <property type="evidence" value="ECO:0007669"/>
    <property type="project" value="UniProtKB-UniRule"/>
</dbReference>
<dbReference type="OrthoDB" id="9806643at2"/>
<dbReference type="GeneID" id="28250567"/>
<dbReference type="CDD" id="cd18081">
    <property type="entry name" value="RlmH-like"/>
    <property type="match status" value="1"/>
</dbReference>
<evidence type="ECO:0000256" key="3">
    <source>
        <dbReference type="ARBA" id="ARBA00022691"/>
    </source>
</evidence>
<dbReference type="EMBL" id="CP015230">
    <property type="protein sequence ID" value="ANP41490.1"/>
    <property type="molecule type" value="Genomic_DNA"/>
</dbReference>
<organism evidence="6 7">
    <name type="scientific">Tritonibacter mobilis F1926</name>
    <dbReference type="NCBI Taxonomy" id="1265309"/>
    <lineage>
        <taxon>Bacteria</taxon>
        <taxon>Pseudomonadati</taxon>
        <taxon>Pseudomonadota</taxon>
        <taxon>Alphaproteobacteria</taxon>
        <taxon>Rhodobacterales</taxon>
        <taxon>Paracoccaceae</taxon>
        <taxon>Tritonibacter</taxon>
    </lineage>
</organism>
<dbReference type="KEGG" id="rmb:K529_012000"/>
<dbReference type="PANTHER" id="PTHR33603:SF1">
    <property type="entry name" value="RIBOSOMAL RNA LARGE SUBUNIT METHYLTRANSFERASE H"/>
    <property type="match status" value="1"/>
</dbReference>
<dbReference type="NCBIfam" id="NF000989">
    <property type="entry name" value="PRK00103.2-3"/>
    <property type="match status" value="1"/>
</dbReference>
<dbReference type="Pfam" id="PF02590">
    <property type="entry name" value="SPOUT_MTase"/>
    <property type="match status" value="1"/>
</dbReference>
<evidence type="ECO:0000256" key="4">
    <source>
        <dbReference type="ARBA" id="ARBA00038303"/>
    </source>
</evidence>
<comment type="function">
    <text evidence="5">Specifically methylates the pseudouridine at position 1915 (m3Psi1915) in 23S rRNA.</text>
</comment>
<dbReference type="NCBIfam" id="NF000988">
    <property type="entry name" value="PRK00103.2-2"/>
    <property type="match status" value="1"/>
</dbReference>
<dbReference type="PANTHER" id="PTHR33603">
    <property type="entry name" value="METHYLTRANSFERASE"/>
    <property type="match status" value="1"/>
</dbReference>
<dbReference type="InterPro" id="IPR029028">
    <property type="entry name" value="Alpha/beta_knot_MTases"/>
</dbReference>
<feature type="binding site" evidence="5">
    <location>
        <position position="104"/>
    </location>
    <ligand>
        <name>S-adenosyl-L-methionine</name>
        <dbReference type="ChEBI" id="CHEBI:59789"/>
    </ligand>
</feature>
<dbReference type="PIRSF" id="PIRSF004505">
    <property type="entry name" value="MT_bac"/>
    <property type="match status" value="1"/>
</dbReference>
<feature type="binding site" evidence="5">
    <location>
        <position position="72"/>
    </location>
    <ligand>
        <name>S-adenosyl-L-methionine</name>
        <dbReference type="ChEBI" id="CHEBI:59789"/>
    </ligand>
</feature>
<keyword evidence="3 5" id="KW-0949">S-adenosyl-L-methionine</keyword>
<dbReference type="AlphaFoldDB" id="A0A1B1A4E7"/>
<keyword evidence="5" id="KW-0698">rRNA processing</keyword>
<reference evidence="6 7" key="1">
    <citation type="journal article" date="2016" name="ISME J.">
        <title>Global occurrence and heterogeneity of the Roseobacter-clade species Ruegeria mobilis.</title>
        <authorList>
            <person name="Sonnenschein E."/>
            <person name="Gram L."/>
        </authorList>
    </citation>
    <scope>NUCLEOTIDE SEQUENCE [LARGE SCALE GENOMIC DNA]</scope>
    <source>
        <strain evidence="6 7">F1926</strain>
    </source>
</reference>
<dbReference type="Gene3D" id="3.40.1280.10">
    <property type="match status" value="1"/>
</dbReference>